<gene>
    <name evidence="1" type="ORF">ENQ76_01735</name>
</gene>
<protein>
    <submittedName>
        <fullName evidence="1">Uncharacterized protein</fullName>
    </submittedName>
</protein>
<reference evidence="1" key="1">
    <citation type="journal article" date="2020" name="mSystems">
        <title>Genome- and Community-Level Interaction Insights into Carbon Utilization and Element Cycling Functions of Hydrothermarchaeota in Hydrothermal Sediment.</title>
        <authorList>
            <person name="Zhou Z."/>
            <person name="Liu Y."/>
            <person name="Xu W."/>
            <person name="Pan J."/>
            <person name="Luo Z.H."/>
            <person name="Li M."/>
        </authorList>
    </citation>
    <scope>NUCLEOTIDE SEQUENCE [LARGE SCALE GENOMIC DNA]</scope>
    <source>
        <strain evidence="1">SpSt-339</strain>
    </source>
</reference>
<dbReference type="EMBL" id="DSOK01000056">
    <property type="protein sequence ID" value="HEN14176.1"/>
    <property type="molecule type" value="Genomic_DNA"/>
</dbReference>
<dbReference type="AlphaFoldDB" id="A0A7C2P8K7"/>
<name>A0A7C2P8K7_9PLAN</name>
<proteinExistence type="predicted"/>
<evidence type="ECO:0000313" key="1">
    <source>
        <dbReference type="EMBL" id="HEN14176.1"/>
    </source>
</evidence>
<sequence length="71" mass="7987">MPQIVVDEESARVIEESLIVEVRDPHGRLLGLVARDLVEDFEIAKQRLAIPGRLLTTDEALERLGQRKPGE</sequence>
<accession>A0A7C2P8K7</accession>
<comment type="caution">
    <text evidence="1">The sequence shown here is derived from an EMBL/GenBank/DDBJ whole genome shotgun (WGS) entry which is preliminary data.</text>
</comment>
<organism evidence="1">
    <name type="scientific">Schlesneria paludicola</name>
    <dbReference type="NCBI Taxonomy" id="360056"/>
    <lineage>
        <taxon>Bacteria</taxon>
        <taxon>Pseudomonadati</taxon>
        <taxon>Planctomycetota</taxon>
        <taxon>Planctomycetia</taxon>
        <taxon>Planctomycetales</taxon>
        <taxon>Planctomycetaceae</taxon>
        <taxon>Schlesneria</taxon>
    </lineage>
</organism>